<sequence>MEHVCCTCVSRSVGAVLLKIMNTLQIRLNLMPSLNFLCLVHSIQIKTDLSASCMIF</sequence>
<dbReference type="EMBL" id="GBXM01033270">
    <property type="protein sequence ID" value="JAH75307.1"/>
    <property type="molecule type" value="Transcribed_RNA"/>
</dbReference>
<reference evidence="1" key="2">
    <citation type="journal article" date="2015" name="Fish Shellfish Immunol.">
        <title>Early steps in the European eel (Anguilla anguilla)-Vibrio vulnificus interaction in the gills: Role of the RtxA13 toxin.</title>
        <authorList>
            <person name="Callol A."/>
            <person name="Pajuelo D."/>
            <person name="Ebbesson L."/>
            <person name="Teles M."/>
            <person name="MacKenzie S."/>
            <person name="Amaro C."/>
        </authorList>
    </citation>
    <scope>NUCLEOTIDE SEQUENCE</scope>
</reference>
<dbReference type="AlphaFoldDB" id="A0A0E9VB88"/>
<evidence type="ECO:0000313" key="1">
    <source>
        <dbReference type="EMBL" id="JAH75307.1"/>
    </source>
</evidence>
<organism evidence="1">
    <name type="scientific">Anguilla anguilla</name>
    <name type="common">European freshwater eel</name>
    <name type="synonym">Muraena anguilla</name>
    <dbReference type="NCBI Taxonomy" id="7936"/>
    <lineage>
        <taxon>Eukaryota</taxon>
        <taxon>Metazoa</taxon>
        <taxon>Chordata</taxon>
        <taxon>Craniata</taxon>
        <taxon>Vertebrata</taxon>
        <taxon>Euteleostomi</taxon>
        <taxon>Actinopterygii</taxon>
        <taxon>Neopterygii</taxon>
        <taxon>Teleostei</taxon>
        <taxon>Anguilliformes</taxon>
        <taxon>Anguillidae</taxon>
        <taxon>Anguilla</taxon>
    </lineage>
</organism>
<accession>A0A0E9VB88</accession>
<protein>
    <submittedName>
        <fullName evidence="1">Uncharacterized protein</fullName>
    </submittedName>
</protein>
<name>A0A0E9VB88_ANGAN</name>
<proteinExistence type="predicted"/>
<reference evidence="1" key="1">
    <citation type="submission" date="2014-11" db="EMBL/GenBank/DDBJ databases">
        <authorList>
            <person name="Amaro Gonzalez C."/>
        </authorList>
    </citation>
    <scope>NUCLEOTIDE SEQUENCE</scope>
</reference>